<gene>
    <name evidence="1" type="ORF">GALL_264200</name>
</gene>
<dbReference type="NCBIfam" id="TIGR01643">
    <property type="entry name" value="YD_repeat_2x"/>
    <property type="match status" value="1"/>
</dbReference>
<reference evidence="1" key="1">
    <citation type="submission" date="2016-10" db="EMBL/GenBank/DDBJ databases">
        <title>Sequence of Gallionella enrichment culture.</title>
        <authorList>
            <person name="Poehlein A."/>
            <person name="Muehling M."/>
            <person name="Daniel R."/>
        </authorList>
    </citation>
    <scope>NUCLEOTIDE SEQUENCE</scope>
</reference>
<dbReference type="AlphaFoldDB" id="A0A1J5RUE7"/>
<sequence length="68" mass="7510">MRVHRTVDDAGNVTAYTDGDGFTTRYGYDGPRRRRCKTQRLDNLALAAPAVQSKAQHLIDPSHGQAVL</sequence>
<evidence type="ECO:0008006" key="2">
    <source>
        <dbReference type="Google" id="ProtNLM"/>
    </source>
</evidence>
<accession>A0A1J5RUE7</accession>
<proteinExistence type="predicted"/>
<dbReference type="EMBL" id="MLJW01000253">
    <property type="protein sequence ID" value="OIQ91645.1"/>
    <property type="molecule type" value="Genomic_DNA"/>
</dbReference>
<comment type="caution">
    <text evidence="1">The sequence shown here is derived from an EMBL/GenBank/DDBJ whole genome shotgun (WGS) entry which is preliminary data.</text>
</comment>
<evidence type="ECO:0000313" key="1">
    <source>
        <dbReference type="EMBL" id="OIQ91645.1"/>
    </source>
</evidence>
<dbReference type="InterPro" id="IPR006530">
    <property type="entry name" value="YD"/>
</dbReference>
<dbReference type="Gene3D" id="2.180.10.10">
    <property type="entry name" value="RHS repeat-associated core"/>
    <property type="match status" value="1"/>
</dbReference>
<name>A0A1J5RUE7_9ZZZZ</name>
<dbReference type="InterPro" id="IPR031325">
    <property type="entry name" value="RHS_repeat"/>
</dbReference>
<organism evidence="1">
    <name type="scientific">mine drainage metagenome</name>
    <dbReference type="NCBI Taxonomy" id="410659"/>
    <lineage>
        <taxon>unclassified sequences</taxon>
        <taxon>metagenomes</taxon>
        <taxon>ecological metagenomes</taxon>
    </lineage>
</organism>
<dbReference type="Pfam" id="PF05593">
    <property type="entry name" value="RHS_repeat"/>
    <property type="match status" value="1"/>
</dbReference>
<protein>
    <recommendedName>
        <fullName evidence="2">Rhs family protein</fullName>
    </recommendedName>
</protein>